<dbReference type="GO" id="GO:0006096">
    <property type="term" value="P:glycolytic process"/>
    <property type="evidence" value="ECO:0007669"/>
    <property type="project" value="UniProtKB-UniPathway"/>
</dbReference>
<dbReference type="GO" id="GO:0005739">
    <property type="term" value="C:mitochondrion"/>
    <property type="evidence" value="ECO:0007669"/>
    <property type="project" value="TreeGrafter"/>
</dbReference>
<organism evidence="17">
    <name type="scientific">Soboliphyme baturini</name>
    <dbReference type="NCBI Taxonomy" id="241478"/>
    <lineage>
        <taxon>Eukaryota</taxon>
        <taxon>Metazoa</taxon>
        <taxon>Ecdysozoa</taxon>
        <taxon>Nematoda</taxon>
        <taxon>Enoplea</taxon>
        <taxon>Dorylaimia</taxon>
        <taxon>Dioctophymatida</taxon>
        <taxon>Dioctophymatoidea</taxon>
        <taxon>Soboliphymatidae</taxon>
        <taxon>Soboliphyme</taxon>
    </lineage>
</organism>
<dbReference type="EC" id="2.7.1.-" evidence="12"/>
<evidence type="ECO:0000313" key="16">
    <source>
        <dbReference type="Proteomes" id="UP000270296"/>
    </source>
</evidence>
<evidence type="ECO:0000313" key="15">
    <source>
        <dbReference type="EMBL" id="VDP13312.1"/>
    </source>
</evidence>
<evidence type="ECO:0000256" key="12">
    <source>
        <dbReference type="RuleBase" id="RU362007"/>
    </source>
</evidence>
<dbReference type="Gene3D" id="3.40.367.20">
    <property type="match status" value="1"/>
</dbReference>
<comment type="pathway">
    <text evidence="1">Carbohydrate degradation; glycolysis; D-glyceraldehyde 3-phosphate and glycerone phosphate from D-glucose: step 1/4.</text>
</comment>
<keyword evidence="5 12" id="KW-0547">Nucleotide-binding</keyword>
<dbReference type="PRINTS" id="PR00475">
    <property type="entry name" value="HEXOKINASE"/>
</dbReference>
<evidence type="ECO:0000256" key="4">
    <source>
        <dbReference type="ARBA" id="ARBA00022679"/>
    </source>
</evidence>
<dbReference type="Pfam" id="PF03727">
    <property type="entry name" value="Hexokinase_2"/>
    <property type="match status" value="1"/>
</dbReference>
<dbReference type="GO" id="GO:0005536">
    <property type="term" value="F:D-glucose binding"/>
    <property type="evidence" value="ECO:0007669"/>
    <property type="project" value="InterPro"/>
</dbReference>
<comment type="catalytic activity">
    <reaction evidence="11">
        <text>D-glucose + ATP = D-glucose 6-phosphate + ADP + H(+)</text>
        <dbReference type="Rhea" id="RHEA:17825"/>
        <dbReference type="ChEBI" id="CHEBI:4167"/>
        <dbReference type="ChEBI" id="CHEBI:15378"/>
        <dbReference type="ChEBI" id="CHEBI:30616"/>
        <dbReference type="ChEBI" id="CHEBI:61548"/>
        <dbReference type="ChEBI" id="CHEBI:456216"/>
        <dbReference type="EC" id="2.7.1.1"/>
    </reaction>
    <physiologicalReaction direction="left-to-right" evidence="11">
        <dbReference type="Rhea" id="RHEA:17826"/>
    </physiologicalReaction>
</comment>
<dbReference type="InterPro" id="IPR043129">
    <property type="entry name" value="ATPase_NBD"/>
</dbReference>
<feature type="domain" description="Hexokinase N-terminal" evidence="13">
    <location>
        <begin position="35"/>
        <end position="223"/>
    </location>
</feature>
<feature type="domain" description="Hexokinase C-terminal" evidence="14">
    <location>
        <begin position="231"/>
        <end position="290"/>
    </location>
</feature>
<proteinExistence type="inferred from homology"/>
<comment type="catalytic activity">
    <reaction evidence="9">
        <text>a D-hexose + ATP = a D-hexose 6-phosphate + ADP + H(+)</text>
        <dbReference type="Rhea" id="RHEA:22740"/>
        <dbReference type="ChEBI" id="CHEBI:4194"/>
        <dbReference type="ChEBI" id="CHEBI:15378"/>
        <dbReference type="ChEBI" id="CHEBI:30616"/>
        <dbReference type="ChEBI" id="CHEBI:229467"/>
        <dbReference type="ChEBI" id="CHEBI:456216"/>
        <dbReference type="EC" id="2.7.1.1"/>
    </reaction>
    <physiologicalReaction direction="left-to-right" evidence="9">
        <dbReference type="Rhea" id="RHEA:22741"/>
    </physiologicalReaction>
</comment>
<keyword evidence="8 12" id="KW-0324">Glycolysis</keyword>
<dbReference type="PROSITE" id="PS00378">
    <property type="entry name" value="HEXOKINASE_1"/>
    <property type="match status" value="1"/>
</dbReference>
<keyword evidence="6 12" id="KW-0418">Kinase</keyword>
<name>A0A183IV45_9BILA</name>
<accession>A0A183IV45</accession>
<dbReference type="PANTHER" id="PTHR19443">
    <property type="entry name" value="HEXOKINASE"/>
    <property type="match status" value="1"/>
</dbReference>
<evidence type="ECO:0000313" key="17">
    <source>
        <dbReference type="WBParaSite" id="SBAD_0000777701-mRNA-1"/>
    </source>
</evidence>
<evidence type="ECO:0000256" key="10">
    <source>
        <dbReference type="ARBA" id="ARBA00047905"/>
    </source>
</evidence>
<reference evidence="17" key="1">
    <citation type="submission" date="2016-06" db="UniProtKB">
        <authorList>
            <consortium name="WormBaseParasite"/>
        </authorList>
    </citation>
    <scope>IDENTIFICATION</scope>
</reference>
<dbReference type="GO" id="GO:0008865">
    <property type="term" value="F:fructokinase activity"/>
    <property type="evidence" value="ECO:0007669"/>
    <property type="project" value="TreeGrafter"/>
</dbReference>
<dbReference type="GO" id="GO:0005524">
    <property type="term" value="F:ATP binding"/>
    <property type="evidence" value="ECO:0007669"/>
    <property type="project" value="UniProtKB-UniRule"/>
</dbReference>
<evidence type="ECO:0000256" key="1">
    <source>
        <dbReference type="ARBA" id="ARBA00004888"/>
    </source>
</evidence>
<dbReference type="InterPro" id="IPR022672">
    <property type="entry name" value="Hexokinase_N"/>
</dbReference>
<dbReference type="InterPro" id="IPR022673">
    <property type="entry name" value="Hexokinase_C"/>
</dbReference>
<evidence type="ECO:0000256" key="3">
    <source>
        <dbReference type="ARBA" id="ARBA00009225"/>
    </source>
</evidence>
<dbReference type="EMBL" id="UZAM01010674">
    <property type="protein sequence ID" value="VDP13312.1"/>
    <property type="molecule type" value="Genomic_DNA"/>
</dbReference>
<evidence type="ECO:0000256" key="9">
    <source>
        <dbReference type="ARBA" id="ARBA00044613"/>
    </source>
</evidence>
<evidence type="ECO:0000256" key="7">
    <source>
        <dbReference type="ARBA" id="ARBA00022840"/>
    </source>
</evidence>
<comment type="catalytic activity">
    <reaction evidence="10">
        <text>D-fructose + ATP = D-fructose 6-phosphate + ADP + H(+)</text>
        <dbReference type="Rhea" id="RHEA:16125"/>
        <dbReference type="ChEBI" id="CHEBI:15378"/>
        <dbReference type="ChEBI" id="CHEBI:30616"/>
        <dbReference type="ChEBI" id="CHEBI:37721"/>
        <dbReference type="ChEBI" id="CHEBI:61527"/>
        <dbReference type="ChEBI" id="CHEBI:456216"/>
        <dbReference type="EC" id="2.7.1.1"/>
    </reaction>
    <physiologicalReaction direction="left-to-right" evidence="10">
        <dbReference type="Rhea" id="RHEA:16126"/>
    </physiologicalReaction>
</comment>
<evidence type="ECO:0000256" key="2">
    <source>
        <dbReference type="ARBA" id="ARBA00005028"/>
    </source>
</evidence>
<dbReference type="InterPro" id="IPR001312">
    <property type="entry name" value="Hexokinase"/>
</dbReference>
<dbReference type="Gene3D" id="3.30.420.40">
    <property type="match status" value="1"/>
</dbReference>
<gene>
    <name evidence="15" type="ORF">SBAD_LOCUS7493</name>
</gene>
<dbReference type="OrthoDB" id="419537at2759"/>
<dbReference type="Proteomes" id="UP000270296">
    <property type="component" value="Unassembled WGS sequence"/>
</dbReference>
<dbReference type="WBParaSite" id="SBAD_0000777701-mRNA-1">
    <property type="protein sequence ID" value="SBAD_0000777701-mRNA-1"/>
    <property type="gene ID" value="SBAD_0000777701"/>
</dbReference>
<dbReference type="PANTHER" id="PTHR19443:SF16">
    <property type="entry name" value="HEXOKINASE TYPE 1-RELATED"/>
    <property type="match status" value="1"/>
</dbReference>
<evidence type="ECO:0000259" key="14">
    <source>
        <dbReference type="Pfam" id="PF03727"/>
    </source>
</evidence>
<keyword evidence="4 12" id="KW-0808">Transferase</keyword>
<evidence type="ECO:0000256" key="6">
    <source>
        <dbReference type="ARBA" id="ARBA00022777"/>
    </source>
</evidence>
<evidence type="ECO:0000256" key="5">
    <source>
        <dbReference type="ARBA" id="ARBA00022741"/>
    </source>
</evidence>
<dbReference type="PROSITE" id="PS51748">
    <property type="entry name" value="HEXOKINASE_2"/>
    <property type="match status" value="1"/>
</dbReference>
<comment type="pathway">
    <text evidence="2">Carbohydrate metabolism; hexose metabolism.</text>
</comment>
<dbReference type="GO" id="GO:0006006">
    <property type="term" value="P:glucose metabolic process"/>
    <property type="evidence" value="ECO:0007669"/>
    <property type="project" value="TreeGrafter"/>
</dbReference>
<dbReference type="GO" id="GO:0005829">
    <property type="term" value="C:cytosol"/>
    <property type="evidence" value="ECO:0007669"/>
    <property type="project" value="TreeGrafter"/>
</dbReference>
<reference evidence="15 16" key="2">
    <citation type="submission" date="2018-11" db="EMBL/GenBank/DDBJ databases">
        <authorList>
            <consortium name="Pathogen Informatics"/>
        </authorList>
    </citation>
    <scope>NUCLEOTIDE SEQUENCE [LARGE SCALE GENOMIC DNA]</scope>
</reference>
<protein>
    <recommendedName>
        <fullName evidence="12">Phosphotransferase</fullName>
        <ecNumber evidence="12">2.7.1.-</ecNumber>
    </recommendedName>
</protein>
<keyword evidence="7 12" id="KW-0067">ATP-binding</keyword>
<dbReference type="InterPro" id="IPR019807">
    <property type="entry name" value="Hexokinase_BS"/>
</dbReference>
<dbReference type="SUPFAM" id="SSF53067">
    <property type="entry name" value="Actin-like ATPase domain"/>
    <property type="match status" value="2"/>
</dbReference>
<keyword evidence="16" id="KW-1185">Reference proteome</keyword>
<dbReference type="AlphaFoldDB" id="A0A183IV45"/>
<dbReference type="GO" id="GO:0001678">
    <property type="term" value="P:intracellular glucose homeostasis"/>
    <property type="evidence" value="ECO:0007669"/>
    <property type="project" value="InterPro"/>
</dbReference>
<sequence>MVECSSFHAQKKPYFLFEGSNSFSFSLTLFFQVYQELKKLELSDAQLRQMMSVMEKELDKGLALNSNSCIKMLPSFVRSLPNGTEVGDYLALDLGGTNFRVLLIRLNKREAEMKHHTYRIPQSLMSGNGETLFDHIANCLSKFVKENELEENLPLGFTFSFPCQQVSLTDAKLISWTKGFNCKDVVGANVVDSLRDAIARRNDVAVEVIALLNDTVGTQMALAHRDSNCHIGVIVGTGTNACYTEKLSRCPKLNDTKSEEVTMIINTEWGAFGDNGCIDFLRSPFDDALDGCIWVSWFDNLSVLDCFSRAEVPMTCSRLESFPQNTYQKSKGIIKETGIQNVAYCPRLIYR</sequence>
<evidence type="ECO:0000256" key="11">
    <source>
        <dbReference type="ARBA" id="ARBA00048160"/>
    </source>
</evidence>
<evidence type="ECO:0000259" key="13">
    <source>
        <dbReference type="Pfam" id="PF00349"/>
    </source>
</evidence>
<comment type="similarity">
    <text evidence="3 12">Belongs to the hexokinase family.</text>
</comment>
<dbReference type="GO" id="GO:0004340">
    <property type="term" value="F:glucokinase activity"/>
    <property type="evidence" value="ECO:0007669"/>
    <property type="project" value="TreeGrafter"/>
</dbReference>
<dbReference type="UniPathway" id="UPA00242"/>
<dbReference type="FunFam" id="3.30.420.40:FF:000095">
    <property type="entry name" value="Phosphotransferase"/>
    <property type="match status" value="1"/>
</dbReference>
<dbReference type="Pfam" id="PF00349">
    <property type="entry name" value="Hexokinase_1"/>
    <property type="match status" value="1"/>
</dbReference>
<evidence type="ECO:0000256" key="8">
    <source>
        <dbReference type="ARBA" id="ARBA00023152"/>
    </source>
</evidence>
<dbReference type="UniPathway" id="UPA00109">
    <property type="reaction ID" value="UER00180"/>
</dbReference>